<gene>
    <name evidence="9" type="primary">dppB</name>
    <name evidence="9" type="ORF">PSSA1_v1c2330</name>
</gene>
<dbReference type="RefSeq" id="WP_122225412.1">
    <property type="nucleotide sequence ID" value="NZ_MPBG01000003.1"/>
</dbReference>
<feature type="domain" description="ABC transmembrane type-1" evidence="8">
    <location>
        <begin position="98"/>
        <end position="299"/>
    </location>
</feature>
<keyword evidence="4 7" id="KW-0812">Transmembrane</keyword>
<feature type="transmembrane region" description="Helical" evidence="7">
    <location>
        <begin position="230"/>
        <end position="255"/>
    </location>
</feature>
<evidence type="ECO:0000256" key="5">
    <source>
        <dbReference type="ARBA" id="ARBA00022989"/>
    </source>
</evidence>
<evidence type="ECO:0000256" key="4">
    <source>
        <dbReference type="ARBA" id="ARBA00022692"/>
    </source>
</evidence>
<feature type="transmembrane region" description="Helical" evidence="7">
    <location>
        <begin position="133"/>
        <end position="157"/>
    </location>
</feature>
<dbReference type="PANTHER" id="PTHR43163:SF6">
    <property type="entry name" value="DIPEPTIDE TRANSPORT SYSTEM PERMEASE PROTEIN DPPB-RELATED"/>
    <property type="match status" value="1"/>
</dbReference>
<dbReference type="OrthoDB" id="9789439at2"/>
<feature type="transmembrane region" description="Helical" evidence="7">
    <location>
        <begin position="275"/>
        <end position="302"/>
    </location>
</feature>
<protein>
    <submittedName>
        <fullName evidence="9">ABC-type peptide/nickel transport system, permease component</fullName>
    </submittedName>
</protein>
<comment type="similarity">
    <text evidence="7">Belongs to the binding-protein-dependent transport system permease family.</text>
</comment>
<accession>A0A421NXR4</accession>
<evidence type="ECO:0000259" key="8">
    <source>
        <dbReference type="PROSITE" id="PS50928"/>
    </source>
</evidence>
<dbReference type="Pfam" id="PF19300">
    <property type="entry name" value="BPD_transp_1_N"/>
    <property type="match status" value="1"/>
</dbReference>
<dbReference type="Pfam" id="PF00528">
    <property type="entry name" value="BPD_transp_1"/>
    <property type="match status" value="1"/>
</dbReference>
<sequence length="310" mass="35386">MTKYIFKKISYITLLFITVIFISFFILKLIPCDPVSAMFSPRSPTKEQRIQKEQELGLDKPVPEQFLLYVKNIFSKWEFGKSYFGNKDSALKLFGTAFFYTFQLAFLSCFFGSLLGVFFGVLAAFYVGTKKSFILYFVAMVLISAPTFVIGFFLQIILAHKFRLFPISGFDTFSQKILPVLTLSLVVSSSVFKTTQTTMLDCLEQPYIKVAYAKGLSKSKIIFKHALKNALIPIVAHICLIFSFLISGSFIVETIYNIKGVGNLVLRSFENRDYPVIQCCIILLALFIAIWNLFLDLIYVWLDPKINKKS</sequence>
<dbReference type="InterPro" id="IPR035906">
    <property type="entry name" value="MetI-like_sf"/>
</dbReference>
<dbReference type="SUPFAM" id="SSF161098">
    <property type="entry name" value="MetI-like"/>
    <property type="match status" value="1"/>
</dbReference>
<keyword evidence="2 7" id="KW-0813">Transport</keyword>
<evidence type="ECO:0000256" key="2">
    <source>
        <dbReference type="ARBA" id="ARBA00022448"/>
    </source>
</evidence>
<keyword evidence="3" id="KW-1003">Cell membrane</keyword>
<keyword evidence="6 7" id="KW-0472">Membrane</keyword>
<dbReference type="PANTHER" id="PTHR43163">
    <property type="entry name" value="DIPEPTIDE TRANSPORT SYSTEM PERMEASE PROTEIN DPPB-RELATED"/>
    <property type="match status" value="1"/>
</dbReference>
<dbReference type="EMBL" id="MPBG01000003">
    <property type="protein sequence ID" value="RMI88806.1"/>
    <property type="molecule type" value="Genomic_DNA"/>
</dbReference>
<evidence type="ECO:0000313" key="9">
    <source>
        <dbReference type="EMBL" id="RMI88806.1"/>
    </source>
</evidence>
<comment type="subcellular location">
    <subcellularLocation>
        <location evidence="1 7">Cell membrane</location>
        <topology evidence="1 7">Multi-pass membrane protein</topology>
    </subcellularLocation>
</comment>
<evidence type="ECO:0000256" key="3">
    <source>
        <dbReference type="ARBA" id="ARBA00022475"/>
    </source>
</evidence>
<proteinExistence type="inferred from homology"/>
<feature type="transmembrane region" description="Helical" evidence="7">
    <location>
        <begin position="97"/>
        <end position="126"/>
    </location>
</feature>
<dbReference type="GO" id="GO:0055085">
    <property type="term" value="P:transmembrane transport"/>
    <property type="evidence" value="ECO:0007669"/>
    <property type="project" value="InterPro"/>
</dbReference>
<dbReference type="Proteomes" id="UP000283896">
    <property type="component" value="Unassembled WGS sequence"/>
</dbReference>
<evidence type="ECO:0000256" key="1">
    <source>
        <dbReference type="ARBA" id="ARBA00004651"/>
    </source>
</evidence>
<organism evidence="9 10">
    <name type="scientific">Candidatus Phytoplasma solani</name>
    <dbReference type="NCBI Taxonomy" id="69896"/>
    <lineage>
        <taxon>Bacteria</taxon>
        <taxon>Bacillati</taxon>
        <taxon>Mycoplasmatota</taxon>
        <taxon>Mollicutes</taxon>
        <taxon>Acholeplasmatales</taxon>
        <taxon>Acholeplasmataceae</taxon>
        <taxon>Candidatus Phytoplasma</taxon>
        <taxon>16SrXII (Stolbur group)</taxon>
    </lineage>
</organism>
<name>A0A421NXR4_9MOLU</name>
<evidence type="ECO:0000313" key="10">
    <source>
        <dbReference type="Proteomes" id="UP000283896"/>
    </source>
</evidence>
<evidence type="ECO:0000256" key="6">
    <source>
        <dbReference type="ARBA" id="ARBA00023136"/>
    </source>
</evidence>
<evidence type="ECO:0000256" key="7">
    <source>
        <dbReference type="RuleBase" id="RU363032"/>
    </source>
</evidence>
<dbReference type="CDD" id="cd06261">
    <property type="entry name" value="TM_PBP2"/>
    <property type="match status" value="1"/>
</dbReference>
<dbReference type="InterPro" id="IPR000515">
    <property type="entry name" value="MetI-like"/>
</dbReference>
<dbReference type="AlphaFoldDB" id="A0A421NXR4"/>
<dbReference type="PROSITE" id="PS50928">
    <property type="entry name" value="ABC_TM1"/>
    <property type="match status" value="1"/>
</dbReference>
<feature type="transmembrane region" description="Helical" evidence="7">
    <location>
        <begin position="12"/>
        <end position="30"/>
    </location>
</feature>
<comment type="caution">
    <text evidence="9">The sequence shown here is derived from an EMBL/GenBank/DDBJ whole genome shotgun (WGS) entry which is preliminary data.</text>
</comment>
<keyword evidence="5 7" id="KW-1133">Transmembrane helix</keyword>
<dbReference type="GO" id="GO:0005886">
    <property type="term" value="C:plasma membrane"/>
    <property type="evidence" value="ECO:0007669"/>
    <property type="project" value="UniProtKB-SubCell"/>
</dbReference>
<keyword evidence="10" id="KW-1185">Reference proteome</keyword>
<dbReference type="Gene3D" id="1.10.3720.10">
    <property type="entry name" value="MetI-like"/>
    <property type="match status" value="1"/>
</dbReference>
<dbReference type="InterPro" id="IPR045621">
    <property type="entry name" value="BPD_transp_1_N"/>
</dbReference>
<dbReference type="STRING" id="69896.S284_00390"/>
<reference evidence="10" key="1">
    <citation type="submission" date="2016-11" db="EMBL/GenBank/DDBJ databases">
        <title>Genome sequence of Candidatus Phytoplasma solani strain SA-1.</title>
        <authorList>
            <person name="Haryono M."/>
            <person name="Samarzija I."/>
            <person name="Seruga Music M."/>
            <person name="Hogenhout S."/>
            <person name="Kuo C.-H."/>
        </authorList>
    </citation>
    <scope>NUCLEOTIDE SEQUENCE [LARGE SCALE GENOMIC DNA]</scope>
    <source>
        <strain evidence="10">SA-1</strain>
    </source>
</reference>